<sequence length="74" mass="8901">MQSTEWIENKIKDYKRFILTLLIFSSYLYAGTLISIYEYQTTLHFYLYPLILIGLATAFLMILKVRKWRNVLSE</sequence>
<evidence type="ECO:0008006" key="4">
    <source>
        <dbReference type="Google" id="ProtNLM"/>
    </source>
</evidence>
<keyword evidence="1" id="KW-0812">Transmembrane</keyword>
<dbReference type="InterPro" id="IPR025418">
    <property type="entry name" value="YrhC-like"/>
</dbReference>
<keyword evidence="1" id="KW-0472">Membrane</keyword>
<proteinExistence type="predicted"/>
<keyword evidence="1" id="KW-1133">Transmembrane helix</keyword>
<dbReference type="STRING" id="402384.HM131_09075"/>
<evidence type="ECO:0000256" key="1">
    <source>
        <dbReference type="SAM" id="Phobius"/>
    </source>
</evidence>
<dbReference type="EMBL" id="CP020772">
    <property type="protein sequence ID" value="ARI76983.1"/>
    <property type="molecule type" value="Genomic_DNA"/>
</dbReference>
<dbReference type="RefSeq" id="WP_085029457.1">
    <property type="nucleotide sequence ID" value="NZ_CP020772.1"/>
</dbReference>
<dbReference type="KEGG" id="hmn:HM131_09075"/>
<feature type="transmembrane region" description="Helical" evidence="1">
    <location>
        <begin position="43"/>
        <end position="63"/>
    </location>
</feature>
<dbReference type="Pfam" id="PF14143">
    <property type="entry name" value="YrhC"/>
    <property type="match status" value="1"/>
</dbReference>
<protein>
    <recommendedName>
        <fullName evidence="4">YrhC-like protein</fullName>
    </recommendedName>
</protein>
<dbReference type="Proteomes" id="UP000192527">
    <property type="component" value="Chromosome"/>
</dbReference>
<gene>
    <name evidence="2" type="ORF">HM131_09075</name>
</gene>
<organism evidence="2 3">
    <name type="scientific">Halobacillus mangrovi</name>
    <dbReference type="NCBI Taxonomy" id="402384"/>
    <lineage>
        <taxon>Bacteria</taxon>
        <taxon>Bacillati</taxon>
        <taxon>Bacillota</taxon>
        <taxon>Bacilli</taxon>
        <taxon>Bacillales</taxon>
        <taxon>Bacillaceae</taxon>
        <taxon>Halobacillus</taxon>
    </lineage>
</organism>
<evidence type="ECO:0000313" key="3">
    <source>
        <dbReference type="Proteomes" id="UP000192527"/>
    </source>
</evidence>
<name>A0A1W5ZUN7_9BACI</name>
<reference evidence="2 3" key="1">
    <citation type="submission" date="2017-04" db="EMBL/GenBank/DDBJ databases">
        <title>The whole genome sequencing and assembly of Halobacillus mangrovi strain.</title>
        <authorList>
            <person name="Lee S.-J."/>
            <person name="Park M.-K."/>
            <person name="Kim J.-Y."/>
            <person name="Lee Y.-J."/>
            <person name="Yi H."/>
            <person name="Bahn Y.-S."/>
            <person name="Kim J.F."/>
            <person name="Lee D.-W."/>
        </authorList>
    </citation>
    <scope>NUCLEOTIDE SEQUENCE [LARGE SCALE GENOMIC DNA]</scope>
    <source>
        <strain evidence="2 3">KTB 131</strain>
    </source>
</reference>
<evidence type="ECO:0000313" key="2">
    <source>
        <dbReference type="EMBL" id="ARI76983.1"/>
    </source>
</evidence>
<dbReference type="OrthoDB" id="2721846at2"/>
<feature type="transmembrane region" description="Helical" evidence="1">
    <location>
        <begin position="17"/>
        <end position="37"/>
    </location>
</feature>
<accession>A0A1W5ZUN7</accession>
<keyword evidence="3" id="KW-1185">Reference proteome</keyword>
<dbReference type="AlphaFoldDB" id="A0A1W5ZUN7"/>